<keyword evidence="3" id="KW-1185">Reference proteome</keyword>
<gene>
    <name evidence="2" type="ORF">RMCC_1411</name>
</gene>
<organism evidence="2 3">
    <name type="scientific">Mycolicibacterium canariasense</name>
    <name type="common">Mycobacterium canariasense</name>
    <dbReference type="NCBI Taxonomy" id="228230"/>
    <lineage>
        <taxon>Bacteria</taxon>
        <taxon>Bacillati</taxon>
        <taxon>Actinomycetota</taxon>
        <taxon>Actinomycetes</taxon>
        <taxon>Mycobacteriales</taxon>
        <taxon>Mycobacteriaceae</taxon>
        <taxon>Mycolicibacterium</taxon>
    </lineage>
</organism>
<protein>
    <submittedName>
        <fullName evidence="2">Uncharacterized protein</fullName>
    </submittedName>
</protein>
<reference evidence="3" key="2">
    <citation type="submission" date="2016-02" db="EMBL/GenBank/DDBJ databases">
        <title>Draft genome sequence of five rapidly growing Mycobacterium species.</title>
        <authorList>
            <person name="Katahira K."/>
            <person name="Gotou Y."/>
            <person name="Iida K."/>
            <person name="Ogura Y."/>
            <person name="Hayashi T."/>
        </authorList>
    </citation>
    <scope>NUCLEOTIDE SEQUENCE [LARGE SCALE GENOMIC DNA]</scope>
    <source>
        <strain evidence="3">JCM15298</strain>
    </source>
</reference>
<proteinExistence type="predicted"/>
<dbReference type="Proteomes" id="UP000069443">
    <property type="component" value="Unassembled WGS sequence"/>
</dbReference>
<comment type="caution">
    <text evidence="2">The sequence shown here is derived from an EMBL/GenBank/DDBJ whole genome shotgun (WGS) entry which is preliminary data.</text>
</comment>
<evidence type="ECO:0000313" key="2">
    <source>
        <dbReference type="EMBL" id="GAS94445.1"/>
    </source>
</evidence>
<keyword evidence="1" id="KW-0472">Membrane</keyword>
<evidence type="ECO:0000256" key="1">
    <source>
        <dbReference type="SAM" id="Phobius"/>
    </source>
</evidence>
<dbReference type="STRING" id="228230.RMCC_1411"/>
<dbReference type="EMBL" id="BCSY01000035">
    <property type="protein sequence ID" value="GAS94445.1"/>
    <property type="molecule type" value="Genomic_DNA"/>
</dbReference>
<sequence>MGWTNPEFWAGLTGPGLATLIAIIFMWAIATERLVPGGRYRAERARGDKYEQSYHEATKALIENTAGTIAATEMVSSFRKEIAALAREGT</sequence>
<keyword evidence="1" id="KW-0812">Transmembrane</keyword>
<accession>A0A124E1R2</accession>
<feature type="transmembrane region" description="Helical" evidence="1">
    <location>
        <begin position="12"/>
        <end position="30"/>
    </location>
</feature>
<keyword evidence="1" id="KW-1133">Transmembrane helix</keyword>
<name>A0A124E1R2_MYCCR</name>
<evidence type="ECO:0000313" key="3">
    <source>
        <dbReference type="Proteomes" id="UP000069443"/>
    </source>
</evidence>
<reference evidence="3" key="1">
    <citation type="journal article" date="2016" name="Genome Announc.">
        <title>Draft Genome Sequences of Five Rapidly Growing Mycobacterium Species, M. thermoresistibile, M. fortuitum subsp. acetamidolyticum, M. canariasense, M. brisbanense, and M. novocastrense.</title>
        <authorList>
            <person name="Katahira K."/>
            <person name="Ogura Y."/>
            <person name="Gotoh Y."/>
            <person name="Hayashi T."/>
        </authorList>
    </citation>
    <scope>NUCLEOTIDE SEQUENCE [LARGE SCALE GENOMIC DNA]</scope>
    <source>
        <strain evidence="3">JCM15298</strain>
    </source>
</reference>
<dbReference type="AlphaFoldDB" id="A0A124E1R2"/>